<dbReference type="Gene3D" id="1.25.40.20">
    <property type="entry name" value="Ankyrin repeat-containing domain"/>
    <property type="match status" value="1"/>
</dbReference>
<name>A0A317SX44_9PEZI</name>
<dbReference type="PROSITE" id="PS50297">
    <property type="entry name" value="ANK_REP_REGION"/>
    <property type="match status" value="1"/>
</dbReference>
<dbReference type="PANTHER" id="PTHR24198">
    <property type="entry name" value="ANKYRIN REPEAT AND PROTEIN KINASE DOMAIN-CONTAINING PROTEIN"/>
    <property type="match status" value="1"/>
</dbReference>
<organism evidence="4 5">
    <name type="scientific">Tuber magnatum</name>
    <name type="common">white Piedmont truffle</name>
    <dbReference type="NCBI Taxonomy" id="42249"/>
    <lineage>
        <taxon>Eukaryota</taxon>
        <taxon>Fungi</taxon>
        <taxon>Dikarya</taxon>
        <taxon>Ascomycota</taxon>
        <taxon>Pezizomycotina</taxon>
        <taxon>Pezizomycetes</taxon>
        <taxon>Pezizales</taxon>
        <taxon>Tuberaceae</taxon>
        <taxon>Tuber</taxon>
    </lineage>
</organism>
<keyword evidence="1" id="KW-0677">Repeat</keyword>
<dbReference type="SMART" id="SM00248">
    <property type="entry name" value="ANK"/>
    <property type="match status" value="4"/>
</dbReference>
<dbReference type="PANTHER" id="PTHR24198:SF165">
    <property type="entry name" value="ANKYRIN REPEAT-CONTAINING PROTEIN-RELATED"/>
    <property type="match status" value="1"/>
</dbReference>
<dbReference type="AlphaFoldDB" id="A0A317SX44"/>
<evidence type="ECO:0000256" key="1">
    <source>
        <dbReference type="ARBA" id="ARBA00022737"/>
    </source>
</evidence>
<keyword evidence="2 3" id="KW-0040">ANK repeat</keyword>
<evidence type="ECO:0000256" key="3">
    <source>
        <dbReference type="PROSITE-ProRule" id="PRU00023"/>
    </source>
</evidence>
<dbReference type="OrthoDB" id="539213at2759"/>
<dbReference type="STRING" id="42249.A0A317SX44"/>
<sequence>KNPYLLHRVAMEGHHHLIELLLDAGVEIDRQTPDRRTPLQAAAYGGNPEAMMYLLHRGADVNAPQTWRRTSLHYAEKGKENVVRALLKYGNCQKIISAQDKDGYTPLHWNAHWGASAKITQMPFEHAANPNIQCK</sequence>
<dbReference type="Proteomes" id="UP000246991">
    <property type="component" value="Unassembled WGS sequence"/>
</dbReference>
<feature type="repeat" description="ANK" evidence="3">
    <location>
        <begin position="1"/>
        <end position="33"/>
    </location>
</feature>
<evidence type="ECO:0000313" key="4">
    <source>
        <dbReference type="EMBL" id="PWW78932.1"/>
    </source>
</evidence>
<feature type="non-terminal residue" evidence="4">
    <location>
        <position position="1"/>
    </location>
</feature>
<reference evidence="4 5" key="1">
    <citation type="submission" date="2018-03" db="EMBL/GenBank/DDBJ databases">
        <title>Genomes of Pezizomycetes fungi and the evolution of truffles.</title>
        <authorList>
            <person name="Murat C."/>
            <person name="Payen T."/>
            <person name="Noel B."/>
            <person name="Kuo A."/>
            <person name="Martin F.M."/>
        </authorList>
    </citation>
    <scope>NUCLEOTIDE SEQUENCE [LARGE SCALE GENOMIC DNA]</scope>
    <source>
        <strain evidence="4">091103-1</strain>
    </source>
</reference>
<dbReference type="SUPFAM" id="SSF48403">
    <property type="entry name" value="Ankyrin repeat"/>
    <property type="match status" value="1"/>
</dbReference>
<evidence type="ECO:0000313" key="5">
    <source>
        <dbReference type="Proteomes" id="UP000246991"/>
    </source>
</evidence>
<comment type="caution">
    <text evidence="4">The sequence shown here is derived from an EMBL/GenBank/DDBJ whole genome shotgun (WGS) entry which is preliminary data.</text>
</comment>
<dbReference type="Pfam" id="PF12796">
    <property type="entry name" value="Ank_2"/>
    <property type="match status" value="1"/>
</dbReference>
<protein>
    <submittedName>
        <fullName evidence="4">Ankyrin</fullName>
    </submittedName>
</protein>
<dbReference type="InterPro" id="IPR036770">
    <property type="entry name" value="Ankyrin_rpt-contain_sf"/>
</dbReference>
<gene>
    <name evidence="4" type="ORF">C7212DRAFT_167332</name>
</gene>
<dbReference type="PROSITE" id="PS50088">
    <property type="entry name" value="ANK_REPEAT"/>
    <property type="match status" value="2"/>
</dbReference>
<keyword evidence="5" id="KW-1185">Reference proteome</keyword>
<accession>A0A317SX44</accession>
<feature type="repeat" description="ANK" evidence="3">
    <location>
        <begin position="34"/>
        <end position="66"/>
    </location>
</feature>
<evidence type="ECO:0000256" key="2">
    <source>
        <dbReference type="ARBA" id="ARBA00023043"/>
    </source>
</evidence>
<dbReference type="InterPro" id="IPR002110">
    <property type="entry name" value="Ankyrin_rpt"/>
</dbReference>
<dbReference type="EMBL" id="PYWC01000011">
    <property type="protein sequence ID" value="PWW78932.1"/>
    <property type="molecule type" value="Genomic_DNA"/>
</dbReference>
<proteinExistence type="predicted"/>